<feature type="region of interest" description="Disordered" evidence="1">
    <location>
        <begin position="284"/>
        <end position="311"/>
    </location>
</feature>
<reference evidence="2" key="1">
    <citation type="submission" date="2023-06" db="EMBL/GenBank/DDBJ databases">
        <title>Black Yeasts Isolated from many extreme environments.</title>
        <authorList>
            <person name="Coleine C."/>
            <person name="Stajich J.E."/>
            <person name="Selbmann L."/>
        </authorList>
    </citation>
    <scope>NUCLEOTIDE SEQUENCE</scope>
    <source>
        <strain evidence="2">CCFEE 5200</strain>
    </source>
</reference>
<feature type="compositionally biased region" description="Basic residues" evidence="1">
    <location>
        <begin position="302"/>
        <end position="311"/>
    </location>
</feature>
<evidence type="ECO:0000313" key="2">
    <source>
        <dbReference type="EMBL" id="KAK0959411.1"/>
    </source>
</evidence>
<protein>
    <submittedName>
        <fullName evidence="2">Uncharacterized protein</fullName>
    </submittedName>
</protein>
<accession>A0AAN6H946</accession>
<organism evidence="2 3">
    <name type="scientific">Friedmanniomyces endolithicus</name>
    <dbReference type="NCBI Taxonomy" id="329885"/>
    <lineage>
        <taxon>Eukaryota</taxon>
        <taxon>Fungi</taxon>
        <taxon>Dikarya</taxon>
        <taxon>Ascomycota</taxon>
        <taxon>Pezizomycotina</taxon>
        <taxon>Dothideomycetes</taxon>
        <taxon>Dothideomycetidae</taxon>
        <taxon>Mycosphaerellales</taxon>
        <taxon>Teratosphaeriaceae</taxon>
        <taxon>Friedmanniomyces</taxon>
    </lineage>
</organism>
<gene>
    <name evidence="2" type="ORF">LTR91_020853</name>
</gene>
<sequence length="462" mass="51412">MKLMQTHPRHNIHRSYVKPTLSSALHTETSTAVTTTVATTTAATTTAAANPVATLKNCAAMADTQDSPQRPSSAHTSPAHHDTSPAQSRLLALPRELRNTIIGSCLAGAYSQRIFTHGEPCQPFDAIFSSTQRVTIAPTRQTGLHLVNRQLYDEVREECVALPAQRLPDRHIYNFNDYPPAGGAALSEALNQIKSGADTDLVFWQPVPSYDTMGQSQPPRYQPISVCLGPAGLLADNEGAHHHLFRGSLRVPSPEPLARVARRRQILRLQQRPHPARAAISRLRRRRAPGASPDLPGQKAPPRMRAHSRSRVHARIVTHRGNPLEPSMHHRAVAQRSLQPNTEAITRREADALAWELGWTGPTDWQMRLRVAVLWWRRVVGRRAIAVVQPDAEGIARLKTESMSRQLAGILPSCWQIRLRMAVPWWRRDVGRRATALLHAVLLVMAISAWYRISEGKEVGER</sequence>
<name>A0AAN6H946_9PEZI</name>
<feature type="compositionally biased region" description="Polar residues" evidence="1">
    <location>
        <begin position="64"/>
        <end position="76"/>
    </location>
</feature>
<evidence type="ECO:0000313" key="3">
    <source>
        <dbReference type="Proteomes" id="UP001175353"/>
    </source>
</evidence>
<dbReference type="AlphaFoldDB" id="A0AAN6H946"/>
<proteinExistence type="predicted"/>
<evidence type="ECO:0000256" key="1">
    <source>
        <dbReference type="SAM" id="MobiDB-lite"/>
    </source>
</evidence>
<keyword evidence="3" id="KW-1185">Reference proteome</keyword>
<comment type="caution">
    <text evidence="2">The sequence shown here is derived from an EMBL/GenBank/DDBJ whole genome shotgun (WGS) entry which is preliminary data.</text>
</comment>
<dbReference type="EMBL" id="JAUJLE010000354">
    <property type="protein sequence ID" value="KAK0959411.1"/>
    <property type="molecule type" value="Genomic_DNA"/>
</dbReference>
<feature type="region of interest" description="Disordered" evidence="1">
    <location>
        <begin position="62"/>
        <end position="87"/>
    </location>
</feature>
<dbReference type="Proteomes" id="UP001175353">
    <property type="component" value="Unassembled WGS sequence"/>
</dbReference>